<comment type="caution">
    <text evidence="2">The sequence shown here is derived from an EMBL/GenBank/DDBJ whole genome shotgun (WGS) entry which is preliminary data.</text>
</comment>
<proteinExistence type="predicted"/>
<dbReference type="InterPro" id="IPR020004">
    <property type="entry name" value="UDP-GlcNAc_Epase"/>
</dbReference>
<dbReference type="PANTHER" id="PTHR43174">
    <property type="entry name" value="UDP-N-ACETYLGLUCOSAMINE 2-EPIMERASE"/>
    <property type="match status" value="1"/>
</dbReference>
<dbReference type="NCBIfam" id="TIGR03568">
    <property type="entry name" value="NeuC_NnaA"/>
    <property type="match status" value="1"/>
</dbReference>
<dbReference type="SUPFAM" id="SSF53756">
    <property type="entry name" value="UDP-Glycosyltransferase/glycogen phosphorylase"/>
    <property type="match status" value="1"/>
</dbReference>
<organism evidence="2 3">
    <name type="scientific">Minwuia thermotolerans</name>
    <dbReference type="NCBI Taxonomy" id="2056226"/>
    <lineage>
        <taxon>Bacteria</taxon>
        <taxon>Pseudomonadati</taxon>
        <taxon>Pseudomonadota</taxon>
        <taxon>Alphaproteobacteria</taxon>
        <taxon>Minwuiales</taxon>
        <taxon>Minwuiaceae</taxon>
        <taxon>Minwuia</taxon>
    </lineage>
</organism>
<reference evidence="2 3" key="1">
    <citation type="submission" date="2017-11" db="EMBL/GenBank/DDBJ databases">
        <title>Draft genome sequence of Rhizobiales bacterium SY3-13.</title>
        <authorList>
            <person name="Sun C."/>
        </authorList>
    </citation>
    <scope>NUCLEOTIDE SEQUENCE [LARGE SCALE GENOMIC DNA]</scope>
    <source>
        <strain evidence="2 3">SY3-13</strain>
    </source>
</reference>
<keyword evidence="3" id="KW-1185">Reference proteome</keyword>
<feature type="domain" description="UDP-N-acetylglucosamine 2-epimerase" evidence="1">
    <location>
        <begin position="24"/>
        <end position="369"/>
    </location>
</feature>
<accession>A0A2M9G677</accession>
<evidence type="ECO:0000313" key="3">
    <source>
        <dbReference type="Proteomes" id="UP000229498"/>
    </source>
</evidence>
<dbReference type="Proteomes" id="UP000229498">
    <property type="component" value="Unassembled WGS sequence"/>
</dbReference>
<evidence type="ECO:0000313" key="2">
    <source>
        <dbReference type="EMBL" id="PJK31218.1"/>
    </source>
</evidence>
<dbReference type="EMBL" id="PHIG01000007">
    <property type="protein sequence ID" value="PJK31218.1"/>
    <property type="molecule type" value="Genomic_DNA"/>
</dbReference>
<dbReference type="AlphaFoldDB" id="A0A2M9G677"/>
<dbReference type="GO" id="GO:0006047">
    <property type="term" value="P:UDP-N-acetylglucosamine metabolic process"/>
    <property type="evidence" value="ECO:0007669"/>
    <property type="project" value="InterPro"/>
</dbReference>
<protein>
    <submittedName>
        <fullName evidence="2">UDP-N-acetylglucosamine 2-epimerase (Hydrolyzing)</fullName>
    </submittedName>
</protein>
<evidence type="ECO:0000259" key="1">
    <source>
        <dbReference type="Pfam" id="PF02350"/>
    </source>
</evidence>
<dbReference type="OrthoDB" id="9803238at2"/>
<gene>
    <name evidence="2" type="primary">neuC</name>
    <name evidence="2" type="ORF">CVT23_03030</name>
</gene>
<dbReference type="InterPro" id="IPR003331">
    <property type="entry name" value="UDP_GlcNAc_Epimerase_2_dom"/>
</dbReference>
<dbReference type="Pfam" id="PF02350">
    <property type="entry name" value="Epimerase_2"/>
    <property type="match status" value="1"/>
</dbReference>
<dbReference type="InterPro" id="IPR029767">
    <property type="entry name" value="WecB-like"/>
</dbReference>
<name>A0A2M9G677_9PROT</name>
<dbReference type="Gene3D" id="3.40.50.2000">
    <property type="entry name" value="Glycogen Phosphorylase B"/>
    <property type="match status" value="2"/>
</dbReference>
<sequence>MTRRVVYVTGTRADFGLMRRTLAEIEGRAGLDLSLVVTGMHLSPGHGRTVSEIEASGFTIRDLVPAEHADDGETDDAGAMSAAIGRLVVALSRSFAAERPDMVLLLGDRGEMLAGAIAALHAGAAGVHIHGGERSGTVDEPVRHAISKLCHLHLAATEDAAERLRRLGEDAWRIRVVGAPGLDDIGARGGRDRAALCAEAGLDPARPVAVVLFHPVVQDAAAGGQQMTAVLAAVAAEGLQMLLLAPNSDAGGVAVRRAADRFAEVSPVALRRETHLSRAAYLDWLAAADLLIGNSSSGVIESASLGIPCVNVGDRQNARLRNANVFDVPDYRPASLAAGIRQALAAGRGEYANLWGDGRTAPRIADFLENADLTPDVFRKLNSY</sequence>
<dbReference type="GO" id="GO:0004553">
    <property type="term" value="F:hydrolase activity, hydrolyzing O-glycosyl compounds"/>
    <property type="evidence" value="ECO:0007669"/>
    <property type="project" value="InterPro"/>
</dbReference>
<dbReference type="PANTHER" id="PTHR43174:SF3">
    <property type="entry name" value="UDP-N-ACETYLGLUCOSAMINE 2-EPIMERASE"/>
    <property type="match status" value="1"/>
</dbReference>